<accession>A0ABM8DQ16</accession>
<evidence type="ECO:0000313" key="14">
    <source>
        <dbReference type="Proteomes" id="UP001242010"/>
    </source>
</evidence>
<feature type="transmembrane region" description="Helical" evidence="11">
    <location>
        <begin position="83"/>
        <end position="102"/>
    </location>
</feature>
<evidence type="ECO:0000256" key="1">
    <source>
        <dbReference type="ARBA" id="ARBA00004146"/>
    </source>
</evidence>
<sequence length="211" mass="22278">MNSGVNQVDWRRRALWLSALTIGYNLAEGLVSMAFGWADDSVALFGFGADSFIEVASALLVLWKLLDHGNLERERKATRSIGWLFLALALGIAGGALLQLTARVHPPTTLPGLIISALSLTFMVFLWRAKLRVARAPDSATVEADAACSLACIQLSVVLFAGSLLFLLLPALWWVDAAAALGLAGLIGKEGLGMIRAARSAAFTGGCGCGH</sequence>
<dbReference type="SUPFAM" id="SSF161111">
    <property type="entry name" value="Cation efflux protein transmembrane domain-like"/>
    <property type="match status" value="1"/>
</dbReference>
<keyword evidence="5" id="KW-0967">Endosome</keyword>
<evidence type="ECO:0000256" key="3">
    <source>
        <dbReference type="ARBA" id="ARBA00008731"/>
    </source>
</evidence>
<dbReference type="Proteomes" id="UP001242010">
    <property type="component" value="Chromosome"/>
</dbReference>
<keyword evidence="8" id="KW-0770">Synapse</keyword>
<protein>
    <submittedName>
        <fullName evidence="13">Membrane protein</fullName>
    </submittedName>
</protein>
<feature type="transmembrane region" description="Helical" evidence="11">
    <location>
        <begin position="108"/>
        <end position="127"/>
    </location>
</feature>
<gene>
    <name evidence="13" type="ORF">GETHOR_11460</name>
</gene>
<evidence type="ECO:0000256" key="7">
    <source>
        <dbReference type="ARBA" id="ARBA00022989"/>
    </source>
</evidence>
<evidence type="ECO:0000256" key="6">
    <source>
        <dbReference type="ARBA" id="ARBA00022833"/>
    </source>
</evidence>
<organism evidence="13 14">
    <name type="scientific">Geothrix oryzae</name>
    <dbReference type="NCBI Taxonomy" id="2927975"/>
    <lineage>
        <taxon>Bacteria</taxon>
        <taxon>Pseudomonadati</taxon>
        <taxon>Acidobacteriota</taxon>
        <taxon>Holophagae</taxon>
        <taxon>Holophagales</taxon>
        <taxon>Holophagaceae</taxon>
        <taxon>Geothrix</taxon>
    </lineage>
</organism>
<dbReference type="Gene3D" id="1.20.1510.10">
    <property type="entry name" value="Cation efflux protein transmembrane domain"/>
    <property type="match status" value="1"/>
</dbReference>
<dbReference type="InterPro" id="IPR026765">
    <property type="entry name" value="Tmem163"/>
</dbReference>
<keyword evidence="4 11" id="KW-0812">Transmembrane</keyword>
<comment type="subcellular location">
    <subcellularLocation>
        <location evidence="2">Cytoplasmic vesicle</location>
        <location evidence="2">Secretory vesicle</location>
        <location evidence="2">Synaptic vesicle membrane</location>
        <topology evidence="2">Multi-pass membrane protein</topology>
    </subcellularLocation>
    <subcellularLocation>
        <location evidence="1">Early endosome membrane</location>
    </subcellularLocation>
</comment>
<evidence type="ECO:0000256" key="8">
    <source>
        <dbReference type="ARBA" id="ARBA00023018"/>
    </source>
</evidence>
<evidence type="ECO:0000259" key="12">
    <source>
        <dbReference type="Pfam" id="PF01545"/>
    </source>
</evidence>
<feature type="transmembrane region" description="Helical" evidence="11">
    <location>
        <begin position="43"/>
        <end position="63"/>
    </location>
</feature>
<evidence type="ECO:0000256" key="2">
    <source>
        <dbReference type="ARBA" id="ARBA00004644"/>
    </source>
</evidence>
<feature type="domain" description="Cation efflux protein transmembrane" evidence="12">
    <location>
        <begin position="82"/>
        <end position="199"/>
    </location>
</feature>
<dbReference type="InterPro" id="IPR058533">
    <property type="entry name" value="Cation_efflux_TM"/>
</dbReference>
<dbReference type="RefSeq" id="WP_286355676.1">
    <property type="nucleotide sequence ID" value="NZ_AP027079.1"/>
</dbReference>
<evidence type="ECO:0000256" key="4">
    <source>
        <dbReference type="ARBA" id="ARBA00022692"/>
    </source>
</evidence>
<evidence type="ECO:0000256" key="9">
    <source>
        <dbReference type="ARBA" id="ARBA00023136"/>
    </source>
</evidence>
<dbReference type="InterPro" id="IPR027469">
    <property type="entry name" value="Cation_efflux_TMD_sf"/>
</dbReference>
<dbReference type="Pfam" id="PF01545">
    <property type="entry name" value="Cation_efflux"/>
    <property type="match status" value="1"/>
</dbReference>
<evidence type="ECO:0000313" key="13">
    <source>
        <dbReference type="EMBL" id="BDU69045.1"/>
    </source>
</evidence>
<keyword evidence="10" id="KW-0968">Cytoplasmic vesicle</keyword>
<name>A0ABM8DQ16_9BACT</name>
<evidence type="ECO:0000256" key="11">
    <source>
        <dbReference type="SAM" id="Phobius"/>
    </source>
</evidence>
<comment type="similarity">
    <text evidence="3">Belongs to the TMEM163 family.</text>
</comment>
<feature type="transmembrane region" description="Helical" evidence="11">
    <location>
        <begin position="147"/>
        <end position="165"/>
    </location>
</feature>
<keyword evidence="6" id="KW-0862">Zinc</keyword>
<evidence type="ECO:0000256" key="5">
    <source>
        <dbReference type="ARBA" id="ARBA00022753"/>
    </source>
</evidence>
<dbReference type="EMBL" id="AP027079">
    <property type="protein sequence ID" value="BDU69045.1"/>
    <property type="molecule type" value="Genomic_DNA"/>
</dbReference>
<reference evidence="14" key="1">
    <citation type="journal article" date="2023" name="Int. J. Syst. Evol. Microbiol.">
        <title>Mesoterricola silvestris gen. nov., sp. nov., Mesoterricola sediminis sp. nov., Geothrix oryzae sp. nov., Geothrix edaphica sp. nov., Geothrix rubra sp. nov., and Geothrix limicola sp. nov., six novel members of Acidobacteriota isolated from soils.</title>
        <authorList>
            <person name="Itoh H."/>
            <person name="Sugisawa Y."/>
            <person name="Mise K."/>
            <person name="Xu Z."/>
            <person name="Kuniyasu M."/>
            <person name="Ushijima N."/>
            <person name="Kawano K."/>
            <person name="Kobayashi E."/>
            <person name="Shiratori Y."/>
            <person name="Masuda Y."/>
            <person name="Senoo K."/>
        </authorList>
    </citation>
    <scope>NUCLEOTIDE SEQUENCE [LARGE SCALE GENOMIC DNA]</scope>
    <source>
        <strain evidence="14">Red222</strain>
    </source>
</reference>
<proteinExistence type="inferred from homology"/>
<dbReference type="PANTHER" id="PTHR31937:SF2">
    <property type="entry name" value="TRANSMEMBRANE PROTEIN 163"/>
    <property type="match status" value="1"/>
</dbReference>
<dbReference type="PANTHER" id="PTHR31937">
    <property type="entry name" value="TRANSMEMBRANE PROTEIN 163"/>
    <property type="match status" value="1"/>
</dbReference>
<feature type="transmembrane region" description="Helical" evidence="11">
    <location>
        <begin position="14"/>
        <end position="37"/>
    </location>
</feature>
<keyword evidence="9 11" id="KW-0472">Membrane</keyword>
<evidence type="ECO:0000256" key="10">
    <source>
        <dbReference type="ARBA" id="ARBA00023329"/>
    </source>
</evidence>
<keyword evidence="14" id="KW-1185">Reference proteome</keyword>
<keyword evidence="7 11" id="KW-1133">Transmembrane helix</keyword>